<dbReference type="EMBL" id="RSCD01000001">
    <property type="protein sequence ID" value="RSH95250.1"/>
    <property type="molecule type" value="Genomic_DNA"/>
</dbReference>
<keyword evidence="3 8" id="KW-0812">Transmembrane</keyword>
<dbReference type="PANTHER" id="PTHR43791">
    <property type="entry name" value="PERMEASE-RELATED"/>
    <property type="match status" value="1"/>
</dbReference>
<feature type="transmembrane region" description="Helical" evidence="8">
    <location>
        <begin position="374"/>
        <end position="398"/>
    </location>
</feature>
<accession>A0A427YVU7</accession>
<evidence type="ECO:0000256" key="2">
    <source>
        <dbReference type="ARBA" id="ARBA00022448"/>
    </source>
</evidence>
<sequence>MEPAADHKQEVELAERGQQGVDPNESKDVTDYRVEVTPADNRRLLRKTDRYILSVLIIVYFLQVIDKTNMGYANVLGLSADLKLVGNQYSLVNIIVSAAQLGWQPFSSYLLVRVPPRYLMTALVFLWGSVEAGLGGCSSFGSLMALRFFLGLFEAGCLPLFSLMTAQWYRRSEQPMRVAAWYSMNGVAAIIMALISYGLSHIQGGAVHPWQALFITCGVLTVLGAPLVWFFVDSTVADARFFTEDEKAQAVERLRANQTGVGSNEFKWQHIYELFYDIKSLFWVGIALLINAGTAVASSFGPTLINNFGFDKYVSSLLNAPFGFLQLVVILFSSWAAQKMRSKAIPLALLQIPGIIGCALLYHEGTSGNFRQSVALGGYYLLAFNFGCNPLLVSWMVANTAGQTKKSAIMSLYQAGSAAGNIVGPLLFNAKDAPYYIPGIRGCLGIFAAQLVCVGLQAVTLYLLNRVRRRQRVAHGKPEFIKDTSMDGKYQQYASGDETLGQNALLDLTDYQNDEFVYVY</sequence>
<evidence type="ECO:0008006" key="11">
    <source>
        <dbReference type="Google" id="ProtNLM"/>
    </source>
</evidence>
<dbReference type="Gene3D" id="1.20.1250.20">
    <property type="entry name" value="MFS general substrate transporter like domains"/>
    <property type="match status" value="2"/>
</dbReference>
<evidence type="ECO:0000256" key="3">
    <source>
        <dbReference type="ARBA" id="ARBA00022692"/>
    </source>
</evidence>
<keyword evidence="10" id="KW-1185">Reference proteome</keyword>
<protein>
    <recommendedName>
        <fullName evidence="11">Major facilitator superfamily (MFS) profile domain-containing protein</fullName>
    </recommendedName>
</protein>
<dbReference type="SUPFAM" id="SSF103473">
    <property type="entry name" value="MFS general substrate transporter"/>
    <property type="match status" value="1"/>
</dbReference>
<dbReference type="FunFam" id="1.20.1250.20:FF:000064">
    <property type="entry name" value="MFS allantoate transporter"/>
    <property type="match status" value="1"/>
</dbReference>
<feature type="compositionally biased region" description="Basic and acidic residues" evidence="7">
    <location>
        <begin position="1"/>
        <end position="15"/>
    </location>
</feature>
<evidence type="ECO:0000313" key="9">
    <source>
        <dbReference type="EMBL" id="RSH95250.1"/>
    </source>
</evidence>
<gene>
    <name evidence="9" type="ORF">EHS25_000336</name>
</gene>
<evidence type="ECO:0000256" key="4">
    <source>
        <dbReference type="ARBA" id="ARBA00022989"/>
    </source>
</evidence>
<dbReference type="GO" id="GO:0022857">
    <property type="term" value="F:transmembrane transporter activity"/>
    <property type="evidence" value="ECO:0007669"/>
    <property type="project" value="InterPro"/>
</dbReference>
<evidence type="ECO:0000256" key="8">
    <source>
        <dbReference type="SAM" id="Phobius"/>
    </source>
</evidence>
<feature type="transmembrane region" description="Helical" evidence="8">
    <location>
        <begin position="344"/>
        <end position="362"/>
    </location>
</feature>
<evidence type="ECO:0000256" key="7">
    <source>
        <dbReference type="SAM" id="MobiDB-lite"/>
    </source>
</evidence>
<feature type="transmembrane region" description="Helical" evidence="8">
    <location>
        <begin position="211"/>
        <end position="232"/>
    </location>
</feature>
<dbReference type="Proteomes" id="UP000279259">
    <property type="component" value="Unassembled WGS sequence"/>
</dbReference>
<feature type="transmembrane region" description="Helical" evidence="8">
    <location>
        <begin position="51"/>
        <end position="70"/>
    </location>
</feature>
<name>A0A427YVU7_9TREE</name>
<evidence type="ECO:0000256" key="1">
    <source>
        <dbReference type="ARBA" id="ARBA00004141"/>
    </source>
</evidence>
<feature type="region of interest" description="Disordered" evidence="7">
    <location>
        <begin position="1"/>
        <end position="30"/>
    </location>
</feature>
<feature type="transmembrane region" description="Helical" evidence="8">
    <location>
        <begin position="148"/>
        <end position="166"/>
    </location>
</feature>
<feature type="transmembrane region" description="Helical" evidence="8">
    <location>
        <begin position="439"/>
        <end position="464"/>
    </location>
</feature>
<dbReference type="Pfam" id="PF07690">
    <property type="entry name" value="MFS_1"/>
    <property type="match status" value="1"/>
</dbReference>
<evidence type="ECO:0000256" key="5">
    <source>
        <dbReference type="ARBA" id="ARBA00023136"/>
    </source>
</evidence>
<dbReference type="GO" id="GO:0016020">
    <property type="term" value="C:membrane"/>
    <property type="evidence" value="ECO:0007669"/>
    <property type="project" value="UniProtKB-SubCell"/>
</dbReference>
<proteinExistence type="inferred from homology"/>
<dbReference type="AlphaFoldDB" id="A0A427YVU7"/>
<dbReference type="PANTHER" id="PTHR43791:SF16">
    <property type="entry name" value="TRANSPORTER, PUTATIVE (AFU_ORTHOLOGUE AFUA_3G01840)-RELATED"/>
    <property type="match status" value="1"/>
</dbReference>
<feature type="transmembrane region" description="Helical" evidence="8">
    <location>
        <begin position="281"/>
        <end position="301"/>
    </location>
</feature>
<comment type="similarity">
    <text evidence="6">Belongs to the major facilitator superfamily. Allantoate permease family.</text>
</comment>
<evidence type="ECO:0000256" key="6">
    <source>
        <dbReference type="ARBA" id="ARBA00037968"/>
    </source>
</evidence>
<dbReference type="InterPro" id="IPR011701">
    <property type="entry name" value="MFS"/>
</dbReference>
<comment type="subcellular location">
    <subcellularLocation>
        <location evidence="1">Membrane</location>
        <topology evidence="1">Multi-pass membrane protein</topology>
    </subcellularLocation>
</comment>
<feature type="transmembrane region" description="Helical" evidence="8">
    <location>
        <begin position="410"/>
        <end position="427"/>
    </location>
</feature>
<evidence type="ECO:0000313" key="10">
    <source>
        <dbReference type="Proteomes" id="UP000279259"/>
    </source>
</evidence>
<keyword evidence="5 8" id="KW-0472">Membrane</keyword>
<organism evidence="9 10">
    <name type="scientific">Saitozyma podzolica</name>
    <dbReference type="NCBI Taxonomy" id="1890683"/>
    <lineage>
        <taxon>Eukaryota</taxon>
        <taxon>Fungi</taxon>
        <taxon>Dikarya</taxon>
        <taxon>Basidiomycota</taxon>
        <taxon>Agaricomycotina</taxon>
        <taxon>Tremellomycetes</taxon>
        <taxon>Tremellales</taxon>
        <taxon>Trimorphomycetaceae</taxon>
        <taxon>Saitozyma</taxon>
    </lineage>
</organism>
<keyword evidence="2" id="KW-0813">Transport</keyword>
<dbReference type="OrthoDB" id="6730379at2759"/>
<keyword evidence="4 8" id="KW-1133">Transmembrane helix</keyword>
<feature type="transmembrane region" description="Helical" evidence="8">
    <location>
        <begin position="178"/>
        <end position="199"/>
    </location>
</feature>
<feature type="transmembrane region" description="Helical" evidence="8">
    <location>
        <begin position="313"/>
        <end position="332"/>
    </location>
</feature>
<reference evidence="9 10" key="1">
    <citation type="submission" date="2018-11" db="EMBL/GenBank/DDBJ databases">
        <title>Genome sequence of Saitozyma podzolica DSM 27192.</title>
        <authorList>
            <person name="Aliyu H."/>
            <person name="Gorte O."/>
            <person name="Ochsenreither K."/>
        </authorList>
    </citation>
    <scope>NUCLEOTIDE SEQUENCE [LARGE SCALE GENOMIC DNA]</scope>
    <source>
        <strain evidence="9 10">DSM 27192</strain>
    </source>
</reference>
<comment type="caution">
    <text evidence="9">The sequence shown here is derived from an EMBL/GenBank/DDBJ whole genome shotgun (WGS) entry which is preliminary data.</text>
</comment>
<dbReference type="InterPro" id="IPR036259">
    <property type="entry name" value="MFS_trans_sf"/>
</dbReference>